<dbReference type="EMBL" id="JAEVFJ010000065">
    <property type="protein sequence ID" value="KAH8077260.1"/>
    <property type="molecule type" value="Genomic_DNA"/>
</dbReference>
<reference evidence="2" key="1">
    <citation type="journal article" date="2021" name="New Phytol.">
        <title>Evolutionary innovations through gain and loss of genes in the ectomycorrhizal Boletales.</title>
        <authorList>
            <person name="Wu G."/>
            <person name="Miyauchi S."/>
            <person name="Morin E."/>
            <person name="Kuo A."/>
            <person name="Drula E."/>
            <person name="Varga T."/>
            <person name="Kohler A."/>
            <person name="Feng B."/>
            <person name="Cao Y."/>
            <person name="Lipzen A."/>
            <person name="Daum C."/>
            <person name="Hundley H."/>
            <person name="Pangilinan J."/>
            <person name="Johnson J."/>
            <person name="Barry K."/>
            <person name="LaButti K."/>
            <person name="Ng V."/>
            <person name="Ahrendt S."/>
            <person name="Min B."/>
            <person name="Choi I.G."/>
            <person name="Park H."/>
            <person name="Plett J.M."/>
            <person name="Magnuson J."/>
            <person name="Spatafora J.W."/>
            <person name="Nagy L.G."/>
            <person name="Henrissat B."/>
            <person name="Grigoriev I.V."/>
            <person name="Yang Z.L."/>
            <person name="Xu J."/>
            <person name="Martin F.M."/>
        </authorList>
    </citation>
    <scope>NUCLEOTIDE SEQUENCE</scope>
    <source>
        <strain evidence="2">KKN 215</strain>
    </source>
</reference>
<feature type="region of interest" description="Disordered" evidence="1">
    <location>
        <begin position="654"/>
        <end position="682"/>
    </location>
</feature>
<feature type="region of interest" description="Disordered" evidence="1">
    <location>
        <begin position="414"/>
        <end position="475"/>
    </location>
</feature>
<evidence type="ECO:0000313" key="2">
    <source>
        <dbReference type="EMBL" id="KAH8077260.1"/>
    </source>
</evidence>
<feature type="compositionally biased region" description="Low complexity" evidence="1">
    <location>
        <begin position="214"/>
        <end position="223"/>
    </location>
</feature>
<dbReference type="OrthoDB" id="436852at2759"/>
<feature type="compositionally biased region" description="Basic and acidic residues" evidence="1">
    <location>
        <begin position="557"/>
        <end position="566"/>
    </location>
</feature>
<sequence length="753" mass="82227">MDNGASAADIAQPESPVVSTSKLLIPRSPHEFDSPQGGRRDTGGSHQSHSFLTPNPLPVSKSFFTPASNRLSHLPTPQSPNDLNFDLELARDSPLRHGARATSTQTHPSTPRYVHAPFQSSTIFQSERGTPVIDSFLTPESRRPKSSHNTTTPSPPRTPRRGKFQPEAEITPLAISSRTPPVHRREVSPPLRSTLSSPFVDRSEQHTPSHTRSQSHLSSPDSSPMLVDDVLSPGPSAASTSKSTPLKAPVPTRPAGSEMSRIRLQLAAEKAAHPDDTSVLNGKSTANIGVLESPVKGRRIGLFQETSEESFEESLLASGYTPYGDRPAYMEAQTPPTAAIGKARRPCSNRPWSGCSTRHLPRSLLSVAPISRTGRGHRVRRRSRSRLATFNNFHSTLPKGSLVVVEVEGHGRVLMQKHPGERPPSPTESPTLKKRWATAASGGRKKKSARATPNSPAKKVGKLLSVDESLPRSEEISKPNWLDTEFPWSMRAQERRERDQREHEEKMKCIERFLDRASDEESDDEDQSLGLTVHGEDDGPTPLRTGRGKMVPLKANPDAHPRDPQERVMLPSDTADARAALLSKRSIGEDEEVFIQSKPRPSTPGSNDTTRAYHTPTIFDPSDETSYALSTASHLPQHGNGLFSTPKMSSASLWSNGSIGPFQTPSQTRRGSRSSGGALPFAFDDSAGRTTSILAYPYHDTPIRRARPCDAEDFFNSSQSVLESPSASASKGRRLSPRHLVAFCAQGESRQGR</sequence>
<dbReference type="PROSITE" id="PS50096">
    <property type="entry name" value="IQ"/>
    <property type="match status" value="1"/>
</dbReference>
<feature type="region of interest" description="Disordered" evidence="1">
    <location>
        <begin position="595"/>
        <end position="614"/>
    </location>
</feature>
<keyword evidence="3" id="KW-1185">Reference proteome</keyword>
<accession>A0A8K0UFF6</accession>
<organism evidence="2 3">
    <name type="scientific">Cristinia sonorae</name>
    <dbReference type="NCBI Taxonomy" id="1940300"/>
    <lineage>
        <taxon>Eukaryota</taxon>
        <taxon>Fungi</taxon>
        <taxon>Dikarya</taxon>
        <taxon>Basidiomycota</taxon>
        <taxon>Agaricomycotina</taxon>
        <taxon>Agaricomycetes</taxon>
        <taxon>Agaricomycetidae</taxon>
        <taxon>Agaricales</taxon>
        <taxon>Pleurotineae</taxon>
        <taxon>Stephanosporaceae</taxon>
        <taxon>Cristinia</taxon>
    </lineage>
</organism>
<feature type="region of interest" description="Disordered" evidence="1">
    <location>
        <begin position="513"/>
        <end position="567"/>
    </location>
</feature>
<evidence type="ECO:0000313" key="3">
    <source>
        <dbReference type="Proteomes" id="UP000813824"/>
    </source>
</evidence>
<evidence type="ECO:0000256" key="1">
    <source>
        <dbReference type="SAM" id="MobiDB-lite"/>
    </source>
</evidence>
<feature type="region of interest" description="Disordered" evidence="1">
    <location>
        <begin position="1"/>
        <end position="259"/>
    </location>
</feature>
<proteinExistence type="predicted"/>
<protein>
    <submittedName>
        <fullName evidence="2">Uncharacterized protein</fullName>
    </submittedName>
</protein>
<comment type="caution">
    <text evidence="2">The sequence shown here is derived from an EMBL/GenBank/DDBJ whole genome shotgun (WGS) entry which is preliminary data.</text>
</comment>
<feature type="compositionally biased region" description="Polar residues" evidence="1">
    <location>
        <begin position="62"/>
        <end position="82"/>
    </location>
</feature>
<feature type="compositionally biased region" description="Polar residues" evidence="1">
    <location>
        <begin position="599"/>
        <end position="612"/>
    </location>
</feature>
<feature type="compositionally biased region" description="Polar residues" evidence="1">
    <location>
        <begin position="44"/>
        <end position="53"/>
    </location>
</feature>
<feature type="compositionally biased region" description="Basic and acidic residues" evidence="1">
    <location>
        <begin position="28"/>
        <end position="43"/>
    </location>
</feature>
<gene>
    <name evidence="2" type="ORF">BXZ70DRAFT_1012999</name>
</gene>
<feature type="compositionally biased region" description="Polar residues" evidence="1">
    <location>
        <begin position="654"/>
        <end position="668"/>
    </location>
</feature>
<dbReference type="AlphaFoldDB" id="A0A8K0UFF6"/>
<dbReference type="Proteomes" id="UP000813824">
    <property type="component" value="Unassembled WGS sequence"/>
</dbReference>
<name>A0A8K0UFF6_9AGAR</name>
<feature type="compositionally biased region" description="Polar residues" evidence="1">
    <location>
        <begin position="118"/>
        <end position="128"/>
    </location>
</feature>